<accession>A0A7S7YG56</accession>
<proteinExistence type="predicted"/>
<evidence type="ECO:0000259" key="4">
    <source>
        <dbReference type="PROSITE" id="PS50865"/>
    </source>
</evidence>
<keyword evidence="3" id="KW-0862">Zinc</keyword>
<organism evidence="5 6">
    <name type="scientific">Medusavirus stheno T3</name>
    <dbReference type="NCBI Taxonomy" id="3069717"/>
    <lineage>
        <taxon>Viruses</taxon>
        <taxon>Varidnaviria</taxon>
        <taxon>Bamfordvirae</taxon>
        <taxon>Nucleocytoviricota</taxon>
        <taxon>Megaviricetes</taxon>
        <taxon>Mamonoviridae</taxon>
        <taxon>Medusavirus</taxon>
        <taxon>Medusavirus sthenus</taxon>
    </lineage>
</organism>
<dbReference type="Proteomes" id="UP001162098">
    <property type="component" value="Segment"/>
</dbReference>
<evidence type="ECO:0000256" key="2">
    <source>
        <dbReference type="ARBA" id="ARBA00022771"/>
    </source>
</evidence>
<protein>
    <submittedName>
        <fullName evidence="5">Zf-MYND domain-containing protain</fullName>
    </submittedName>
</protein>
<evidence type="ECO:0000313" key="6">
    <source>
        <dbReference type="Proteomes" id="UP001162098"/>
    </source>
</evidence>
<keyword evidence="1" id="KW-0479">Metal-binding</keyword>
<dbReference type="InterPro" id="IPR002893">
    <property type="entry name" value="Znf_MYND"/>
</dbReference>
<evidence type="ECO:0000313" key="5">
    <source>
        <dbReference type="EMBL" id="QPB44605.1"/>
    </source>
</evidence>
<evidence type="ECO:0000256" key="1">
    <source>
        <dbReference type="ARBA" id="ARBA00022723"/>
    </source>
</evidence>
<keyword evidence="2" id="KW-0863">Zinc-finger</keyword>
<sequence length="237" mass="26532">MQQSDAEFFRPAQGGKVQAHRMATDQTEIKEIAKNVPPFELVRHRLVCALFECDPTLDDDRVAYQVAFTRATSPICHICCARDGVKLQRCSRCRLVWYCSKACQSTDWNAGRHKQWCCKGAAALPQISTVHDSVVAKMVPGRDAMLEMPDKPHVWGLGDVTKARRGDLWMPDSTCSACDPMRPGTKKQCESRLCPKCLYTRFCRKCEPKCYDGHVQTCDGGYLSGLGDLDVAARLPK</sequence>
<dbReference type="Pfam" id="PF01753">
    <property type="entry name" value="zf-MYND"/>
    <property type="match status" value="1"/>
</dbReference>
<dbReference type="GO" id="GO:0008270">
    <property type="term" value="F:zinc ion binding"/>
    <property type="evidence" value="ECO:0007669"/>
    <property type="project" value="UniProtKB-KW"/>
</dbReference>
<name>A0A7S7YG56_9VIRU</name>
<dbReference type="PROSITE" id="PS50865">
    <property type="entry name" value="ZF_MYND_2"/>
    <property type="match status" value="1"/>
</dbReference>
<reference evidence="5 6" key="1">
    <citation type="submission" date="2020-09" db="EMBL/GenBank/DDBJ databases">
        <authorList>
            <person name="Zhang R."/>
            <person name="Garcia K."/>
            <person name="Ogata H."/>
        </authorList>
    </citation>
    <scope>NUCLEOTIDE SEQUENCE [LARGE SCALE GENOMIC DNA]</scope>
    <source>
        <strain evidence="6">stheno</strain>
    </source>
</reference>
<dbReference type="SUPFAM" id="SSF144232">
    <property type="entry name" value="HIT/MYND zinc finger-like"/>
    <property type="match status" value="1"/>
</dbReference>
<dbReference type="KEGG" id="vg:80543801"/>
<feature type="domain" description="MYND-type" evidence="4">
    <location>
        <begin position="76"/>
        <end position="117"/>
    </location>
</feature>
<evidence type="ECO:0000256" key="3">
    <source>
        <dbReference type="ARBA" id="ARBA00022833"/>
    </source>
</evidence>
<dbReference type="EMBL" id="MW018138">
    <property type="protein sequence ID" value="QPB44605.1"/>
    <property type="molecule type" value="Genomic_DNA"/>
</dbReference>
<dbReference type="Gene3D" id="6.10.140.2220">
    <property type="match status" value="1"/>
</dbReference>
<keyword evidence="6" id="KW-1185">Reference proteome</keyword>